<dbReference type="NCBIfam" id="TIGR00154">
    <property type="entry name" value="ispE"/>
    <property type="match status" value="1"/>
</dbReference>
<comment type="similarity">
    <text evidence="1 9">Belongs to the GHMP kinase family. IspE subfamily.</text>
</comment>
<evidence type="ECO:0000256" key="7">
    <source>
        <dbReference type="ARBA" id="ARBA00022840"/>
    </source>
</evidence>
<comment type="caution">
    <text evidence="12">The sequence shown here is derived from an EMBL/GenBank/DDBJ whole genome shotgun (WGS) entry which is preliminary data.</text>
</comment>
<organism evidence="12 13">
    <name type="scientific">Hydrogenispora ethanolica</name>
    <dbReference type="NCBI Taxonomy" id="1082276"/>
    <lineage>
        <taxon>Bacteria</taxon>
        <taxon>Bacillati</taxon>
        <taxon>Bacillota</taxon>
        <taxon>Hydrogenispora</taxon>
    </lineage>
</organism>
<dbReference type="HAMAP" id="MF_00061">
    <property type="entry name" value="IspE"/>
    <property type="match status" value="1"/>
</dbReference>
<feature type="binding site" evidence="9">
    <location>
        <begin position="91"/>
        <end position="101"/>
    </location>
    <ligand>
        <name>ATP</name>
        <dbReference type="ChEBI" id="CHEBI:30616"/>
    </ligand>
</feature>
<dbReference type="PANTHER" id="PTHR43527:SF2">
    <property type="entry name" value="4-DIPHOSPHOCYTIDYL-2-C-METHYL-D-ERYTHRITOL KINASE, CHLOROPLASTIC"/>
    <property type="match status" value="1"/>
</dbReference>
<dbReference type="EC" id="2.7.1.148" evidence="2 9"/>
<dbReference type="GO" id="GO:0019288">
    <property type="term" value="P:isopentenyl diphosphate biosynthetic process, methylerythritol 4-phosphate pathway"/>
    <property type="evidence" value="ECO:0007669"/>
    <property type="project" value="UniProtKB-UniRule"/>
</dbReference>
<dbReference type="InterPro" id="IPR020568">
    <property type="entry name" value="Ribosomal_Su5_D2-typ_SF"/>
</dbReference>
<comment type="catalytic activity">
    <reaction evidence="9">
        <text>4-CDP-2-C-methyl-D-erythritol + ATP = 4-CDP-2-C-methyl-D-erythritol 2-phosphate + ADP + H(+)</text>
        <dbReference type="Rhea" id="RHEA:18437"/>
        <dbReference type="ChEBI" id="CHEBI:15378"/>
        <dbReference type="ChEBI" id="CHEBI:30616"/>
        <dbReference type="ChEBI" id="CHEBI:57823"/>
        <dbReference type="ChEBI" id="CHEBI:57919"/>
        <dbReference type="ChEBI" id="CHEBI:456216"/>
        <dbReference type="EC" id="2.7.1.148"/>
    </reaction>
</comment>
<protein>
    <recommendedName>
        <fullName evidence="3 9">4-diphosphocytidyl-2-C-methyl-D-erythritol kinase</fullName>
        <shortName evidence="9">CMK</shortName>
        <ecNumber evidence="2 9">2.7.1.148</ecNumber>
    </recommendedName>
    <alternativeName>
        <fullName evidence="8 9">4-(cytidine-5'-diphospho)-2-C-methyl-D-erythritol kinase</fullName>
    </alternativeName>
</protein>
<dbReference type="InterPro" id="IPR013750">
    <property type="entry name" value="GHMP_kinase_C_dom"/>
</dbReference>
<dbReference type="Gene3D" id="3.30.70.890">
    <property type="entry name" value="GHMP kinase, C-terminal domain"/>
    <property type="match status" value="1"/>
</dbReference>
<evidence type="ECO:0000313" key="13">
    <source>
        <dbReference type="Proteomes" id="UP000295008"/>
    </source>
</evidence>
<comment type="pathway">
    <text evidence="9">Isoprenoid biosynthesis; isopentenyl diphosphate biosynthesis via DXP pathway; isopentenyl diphosphate from 1-deoxy-D-xylulose 5-phosphate: step 3/6.</text>
</comment>
<dbReference type="InterPro" id="IPR014721">
    <property type="entry name" value="Ribsml_uS5_D2-typ_fold_subgr"/>
</dbReference>
<name>A0A4R1SA67_HYDET</name>
<dbReference type="NCBIfam" id="NF011202">
    <property type="entry name" value="PRK14608.1"/>
    <property type="match status" value="1"/>
</dbReference>
<evidence type="ECO:0000256" key="1">
    <source>
        <dbReference type="ARBA" id="ARBA00009684"/>
    </source>
</evidence>
<keyword evidence="4 9" id="KW-0808">Transferase</keyword>
<feature type="domain" description="GHMP kinase C-terminal" evidence="11">
    <location>
        <begin position="209"/>
        <end position="266"/>
    </location>
</feature>
<dbReference type="Pfam" id="PF00288">
    <property type="entry name" value="GHMP_kinases_N"/>
    <property type="match status" value="1"/>
</dbReference>
<dbReference type="PANTHER" id="PTHR43527">
    <property type="entry name" value="4-DIPHOSPHOCYTIDYL-2-C-METHYL-D-ERYTHRITOL KINASE, CHLOROPLASTIC"/>
    <property type="match status" value="1"/>
</dbReference>
<dbReference type="GO" id="GO:0050515">
    <property type="term" value="F:4-(cytidine 5'-diphospho)-2-C-methyl-D-erythritol kinase activity"/>
    <property type="evidence" value="ECO:0007669"/>
    <property type="project" value="UniProtKB-UniRule"/>
</dbReference>
<evidence type="ECO:0000256" key="4">
    <source>
        <dbReference type="ARBA" id="ARBA00022679"/>
    </source>
</evidence>
<proteinExistence type="inferred from homology"/>
<evidence type="ECO:0000313" key="12">
    <source>
        <dbReference type="EMBL" id="TCL76341.1"/>
    </source>
</evidence>
<feature type="active site" evidence="9">
    <location>
        <position position="9"/>
    </location>
</feature>
<evidence type="ECO:0000256" key="3">
    <source>
        <dbReference type="ARBA" id="ARBA00017473"/>
    </source>
</evidence>
<gene>
    <name evidence="9" type="primary">ispE</name>
    <name evidence="12" type="ORF">EDC14_100297</name>
</gene>
<evidence type="ECO:0000256" key="9">
    <source>
        <dbReference type="HAMAP-Rule" id="MF_00061"/>
    </source>
</evidence>
<dbReference type="SUPFAM" id="SSF55060">
    <property type="entry name" value="GHMP Kinase, C-terminal domain"/>
    <property type="match status" value="1"/>
</dbReference>
<dbReference type="PIRSF" id="PIRSF010376">
    <property type="entry name" value="IspE"/>
    <property type="match status" value="1"/>
</dbReference>
<evidence type="ECO:0000256" key="2">
    <source>
        <dbReference type="ARBA" id="ARBA00012052"/>
    </source>
</evidence>
<evidence type="ECO:0000259" key="11">
    <source>
        <dbReference type="Pfam" id="PF08544"/>
    </source>
</evidence>
<keyword evidence="6 9" id="KW-0418">Kinase</keyword>
<keyword evidence="7 9" id="KW-0067">ATP-binding</keyword>
<dbReference type="Gene3D" id="3.30.230.10">
    <property type="match status" value="1"/>
</dbReference>
<dbReference type="RefSeq" id="WP_132012527.1">
    <property type="nucleotide sequence ID" value="NZ_SLUN01000002.1"/>
</dbReference>
<dbReference type="Proteomes" id="UP000295008">
    <property type="component" value="Unassembled WGS sequence"/>
</dbReference>
<feature type="domain" description="GHMP kinase N-terminal" evidence="10">
    <location>
        <begin position="63"/>
        <end position="141"/>
    </location>
</feature>
<dbReference type="InterPro" id="IPR006204">
    <property type="entry name" value="GHMP_kinase_N_dom"/>
</dbReference>
<evidence type="ECO:0000259" key="10">
    <source>
        <dbReference type="Pfam" id="PF00288"/>
    </source>
</evidence>
<dbReference type="OrthoDB" id="9809438at2"/>
<dbReference type="EMBL" id="SLUN01000002">
    <property type="protein sequence ID" value="TCL76341.1"/>
    <property type="molecule type" value="Genomic_DNA"/>
</dbReference>
<keyword evidence="5 9" id="KW-0547">Nucleotide-binding</keyword>
<dbReference type="GO" id="GO:0016114">
    <property type="term" value="P:terpenoid biosynthetic process"/>
    <property type="evidence" value="ECO:0007669"/>
    <property type="project" value="UniProtKB-UniRule"/>
</dbReference>
<dbReference type="Pfam" id="PF08544">
    <property type="entry name" value="GHMP_kinases_C"/>
    <property type="match status" value="1"/>
</dbReference>
<evidence type="ECO:0000256" key="6">
    <source>
        <dbReference type="ARBA" id="ARBA00022777"/>
    </source>
</evidence>
<dbReference type="AlphaFoldDB" id="A0A4R1SA67"/>
<accession>A0A4R1SA67</accession>
<feature type="active site" evidence="9">
    <location>
        <position position="133"/>
    </location>
</feature>
<comment type="function">
    <text evidence="9">Catalyzes the phosphorylation of the position 2 hydroxy group of 4-diphosphocytidyl-2C-methyl-D-erythritol.</text>
</comment>
<keyword evidence="9" id="KW-0414">Isoprene biosynthesis</keyword>
<keyword evidence="13" id="KW-1185">Reference proteome</keyword>
<dbReference type="InterPro" id="IPR004424">
    <property type="entry name" value="IspE"/>
</dbReference>
<dbReference type="GO" id="GO:0005524">
    <property type="term" value="F:ATP binding"/>
    <property type="evidence" value="ECO:0007669"/>
    <property type="project" value="UniProtKB-UniRule"/>
</dbReference>
<evidence type="ECO:0000256" key="8">
    <source>
        <dbReference type="ARBA" id="ARBA00032554"/>
    </source>
</evidence>
<dbReference type="SUPFAM" id="SSF54211">
    <property type="entry name" value="Ribosomal protein S5 domain 2-like"/>
    <property type="match status" value="1"/>
</dbReference>
<reference evidence="12 13" key="1">
    <citation type="submission" date="2019-03" db="EMBL/GenBank/DDBJ databases">
        <title>Genomic Encyclopedia of Type Strains, Phase IV (KMG-IV): sequencing the most valuable type-strain genomes for metagenomic binning, comparative biology and taxonomic classification.</title>
        <authorList>
            <person name="Goeker M."/>
        </authorList>
    </citation>
    <scope>NUCLEOTIDE SEQUENCE [LARGE SCALE GENOMIC DNA]</scope>
    <source>
        <strain evidence="12 13">LX-B</strain>
    </source>
</reference>
<dbReference type="UniPathway" id="UPA00056">
    <property type="reaction ID" value="UER00094"/>
</dbReference>
<sequence>MLTLKARAKINLALDVLAKRPDGYHEVDMIMQSLELADGIRIEPAAELSVACDHPAVPGDERNLAFRAALLLRESSGITAGARIVIDKKIPVAAGLAGGSSDAAATLLGLNRLWKLEWSEERLAALAVRIGADVPYCLHGGTARATGIGEKLTPLAGPSDCRVLLVTPDVAVPTARIYQSLRLAEIRNHPRVDRLVQRLKWGAVAGIEADWGNVLEEAALPQFPVIAQVKELFGRFGLASLMSGSGPSVFALNPPAEAAAGLLARLPGNWFGCLTRFQAARNEQDASVK</sequence>
<dbReference type="InterPro" id="IPR036554">
    <property type="entry name" value="GHMP_kinase_C_sf"/>
</dbReference>
<evidence type="ECO:0000256" key="5">
    <source>
        <dbReference type="ARBA" id="ARBA00022741"/>
    </source>
</evidence>